<evidence type="ECO:0000313" key="1">
    <source>
        <dbReference type="EMBL" id="MFK3864344.1"/>
    </source>
</evidence>
<sequence>MQFKSFLVSLSILAASGCGGSSGDSQDTKPSAISEQTFTLKITANGVAAGLEVSWMDNKAKLTADKAIELSATSKTFVKPTLLAIPESITCDTQLSNTTTLNYSLAVKCVSSQASFVQTTLYSYPVTIRYGEQSIQLKDSPVSVPPLTMIEPEITALGGPQICEVDDSSNLKFKVACRPYTVVYEKRKLYLVFSEQEKQLLFDNPDKERLIESEYLWFDEQVWFITEGASTQYKLHSASFDNGQLGNYKIHDINASSLAISGGKLFALTSFPDGVYSWQSGKWKAVSNLINDGVLKSEFIANNQDLYLALEDNNEVSSKSYIQIINAQIRGRTLLSKQISTFSHTPFFEYDDITFGLGFGTDEQLLINVMDVIPSARDDAVFSLNNVRNATIWQNGNNQFLFTNQDSGIEQFKFTREQVETSTAFDLTALRQTTPDWIGGDLDTLLAGDFVETASIKYAVLKYLRKAGTEQSELQLQSRLNTTQPIRVYNETWRTIASYARSNTKKITPIVSEQGYILVYVGDASSNQSTGQLWALSADKEYLLKDDVSWESYSMKDFHFETISEKHLVVYSEFANEVITITLD</sequence>
<organism evidence="1 2">
    <name type="scientific">Pseudoalteromonas rhizosphaerae</name>
    <dbReference type="NCBI Taxonomy" id="2518973"/>
    <lineage>
        <taxon>Bacteria</taxon>
        <taxon>Pseudomonadati</taxon>
        <taxon>Pseudomonadota</taxon>
        <taxon>Gammaproteobacteria</taxon>
        <taxon>Alteromonadales</taxon>
        <taxon>Pseudoalteromonadaceae</taxon>
        <taxon>Pseudoalteromonas</taxon>
    </lineage>
</organism>
<accession>A0ABW8KX23</accession>
<comment type="caution">
    <text evidence="1">The sequence shown here is derived from an EMBL/GenBank/DDBJ whole genome shotgun (WGS) entry which is preliminary data.</text>
</comment>
<dbReference type="EMBL" id="JBJDOT010000012">
    <property type="protein sequence ID" value="MFK3864344.1"/>
    <property type="molecule type" value="Genomic_DNA"/>
</dbReference>
<reference evidence="1 2" key="1">
    <citation type="submission" date="2024-11" db="EMBL/GenBank/DDBJ databases">
        <title>The Natural Products Discovery Center: Release of the First 8490 Sequenced Strains for Exploring Actinobacteria Biosynthetic Diversity.</title>
        <authorList>
            <person name="Kalkreuter E."/>
            <person name="Kautsar S.A."/>
            <person name="Yang D."/>
            <person name="Bader C.D."/>
            <person name="Teijaro C.N."/>
            <person name="Fluegel L."/>
            <person name="Davis C.M."/>
            <person name="Simpson J.R."/>
            <person name="Lauterbach L."/>
            <person name="Steele A.D."/>
            <person name="Gui C."/>
            <person name="Meng S."/>
            <person name="Li G."/>
            <person name="Viehrig K."/>
            <person name="Ye F."/>
            <person name="Su P."/>
            <person name="Kiefer A.F."/>
            <person name="Nichols A."/>
            <person name="Cepeda A.J."/>
            <person name="Yan W."/>
            <person name="Fan B."/>
            <person name="Jiang Y."/>
            <person name="Adhikari A."/>
            <person name="Zheng C.-J."/>
            <person name="Schuster L."/>
            <person name="Cowan T.M."/>
            <person name="Smanski M.J."/>
            <person name="Chevrette M.G."/>
            <person name="De Carvalho L.P.S."/>
            <person name="Shen B."/>
        </authorList>
    </citation>
    <scope>NUCLEOTIDE SEQUENCE [LARGE SCALE GENOMIC DNA]</scope>
    <source>
        <strain evidence="1 2">NPDC078403</strain>
    </source>
</reference>
<protein>
    <recommendedName>
        <fullName evidence="3">Ig-like domain-containing protein</fullName>
    </recommendedName>
</protein>
<gene>
    <name evidence="1" type="ORF">ACI2JU_10690</name>
</gene>
<keyword evidence="2" id="KW-1185">Reference proteome</keyword>
<dbReference type="PROSITE" id="PS51257">
    <property type="entry name" value="PROKAR_LIPOPROTEIN"/>
    <property type="match status" value="1"/>
</dbReference>
<dbReference type="Proteomes" id="UP001620262">
    <property type="component" value="Unassembled WGS sequence"/>
</dbReference>
<proteinExistence type="predicted"/>
<dbReference type="RefSeq" id="WP_404675396.1">
    <property type="nucleotide sequence ID" value="NZ_JBJDOT010000012.1"/>
</dbReference>
<name>A0ABW8KX23_9GAMM</name>
<evidence type="ECO:0000313" key="2">
    <source>
        <dbReference type="Proteomes" id="UP001620262"/>
    </source>
</evidence>
<evidence type="ECO:0008006" key="3">
    <source>
        <dbReference type="Google" id="ProtNLM"/>
    </source>
</evidence>